<evidence type="ECO:0000313" key="5">
    <source>
        <dbReference type="Proteomes" id="UP001190926"/>
    </source>
</evidence>
<dbReference type="InterPro" id="IPR018467">
    <property type="entry name" value="CCT_CS"/>
</dbReference>
<comment type="similarity">
    <text evidence="1 2">Belongs to the TIFY/JAZ family.</text>
</comment>
<proteinExistence type="inferred from homology"/>
<dbReference type="PANTHER" id="PTHR33077">
    <property type="entry name" value="PROTEIN TIFY 4A-RELATED-RELATED"/>
    <property type="match status" value="1"/>
</dbReference>
<evidence type="ECO:0000313" key="4">
    <source>
        <dbReference type="EMBL" id="KAH6828923.1"/>
    </source>
</evidence>
<organism evidence="4 5">
    <name type="scientific">Perilla frutescens var. hirtella</name>
    <name type="common">Perilla citriodora</name>
    <name type="synonym">Perilla setoyensis</name>
    <dbReference type="NCBI Taxonomy" id="608512"/>
    <lineage>
        <taxon>Eukaryota</taxon>
        <taxon>Viridiplantae</taxon>
        <taxon>Streptophyta</taxon>
        <taxon>Embryophyta</taxon>
        <taxon>Tracheophyta</taxon>
        <taxon>Spermatophyta</taxon>
        <taxon>Magnoliopsida</taxon>
        <taxon>eudicotyledons</taxon>
        <taxon>Gunneridae</taxon>
        <taxon>Pentapetalae</taxon>
        <taxon>asterids</taxon>
        <taxon>lamiids</taxon>
        <taxon>Lamiales</taxon>
        <taxon>Lamiaceae</taxon>
        <taxon>Nepetoideae</taxon>
        <taxon>Elsholtzieae</taxon>
        <taxon>Perilla</taxon>
    </lineage>
</organism>
<dbReference type="Pfam" id="PF09425">
    <property type="entry name" value="Jas_motif"/>
    <property type="match status" value="1"/>
</dbReference>
<keyword evidence="5" id="KW-1185">Reference proteome</keyword>
<keyword evidence="2" id="KW-1184">Jasmonic acid signaling pathway</keyword>
<evidence type="ECO:0000259" key="3">
    <source>
        <dbReference type="PROSITE" id="PS51320"/>
    </source>
</evidence>
<gene>
    <name evidence="4" type="ORF">C2S53_013490</name>
</gene>
<comment type="caution">
    <text evidence="4">The sequence shown here is derived from an EMBL/GenBank/DDBJ whole genome shotgun (WGS) entry which is preliminary data.</text>
</comment>
<comment type="subcellular location">
    <subcellularLocation>
        <location evidence="2">Nucleus</location>
    </subcellularLocation>
</comment>
<dbReference type="GO" id="GO:0005634">
    <property type="term" value="C:nucleus"/>
    <property type="evidence" value="ECO:0007669"/>
    <property type="project" value="UniProtKB-SubCell"/>
</dbReference>
<protein>
    <recommendedName>
        <fullName evidence="2">Protein TIFY</fullName>
    </recommendedName>
    <alternativeName>
        <fullName evidence="2">Jasmonate ZIM domain-containing protein</fullName>
    </alternativeName>
</protein>
<feature type="domain" description="Tify" evidence="3">
    <location>
        <begin position="173"/>
        <end position="208"/>
    </location>
</feature>
<dbReference type="PROSITE" id="PS51320">
    <property type="entry name" value="TIFY"/>
    <property type="match status" value="1"/>
</dbReference>
<dbReference type="InterPro" id="IPR040390">
    <property type="entry name" value="TIFY/JAZ"/>
</dbReference>
<dbReference type="InterPro" id="IPR010399">
    <property type="entry name" value="Tify_dom"/>
</dbReference>
<accession>A0AAD4P6P3</accession>
<evidence type="ECO:0000256" key="1">
    <source>
        <dbReference type="ARBA" id="ARBA00008614"/>
    </source>
</evidence>
<reference evidence="4 5" key="1">
    <citation type="journal article" date="2021" name="Nat. Commun.">
        <title>Incipient diploidization of the medicinal plant Perilla within 10,000 years.</title>
        <authorList>
            <person name="Zhang Y."/>
            <person name="Shen Q."/>
            <person name="Leng L."/>
            <person name="Zhang D."/>
            <person name="Chen S."/>
            <person name="Shi Y."/>
            <person name="Ning Z."/>
            <person name="Chen S."/>
        </authorList>
    </citation>
    <scope>NUCLEOTIDE SEQUENCE [LARGE SCALE GENOMIC DNA]</scope>
    <source>
        <strain evidence="5">cv. PC099</strain>
    </source>
</reference>
<dbReference type="EMBL" id="SDAM02000119">
    <property type="protein sequence ID" value="KAH6828923.1"/>
    <property type="molecule type" value="Genomic_DNA"/>
</dbReference>
<dbReference type="GO" id="GO:2000022">
    <property type="term" value="P:regulation of jasmonic acid mediated signaling pathway"/>
    <property type="evidence" value="ECO:0007669"/>
    <property type="project" value="UniProtKB-UniRule"/>
</dbReference>
<dbReference type="GO" id="GO:0009611">
    <property type="term" value="P:response to wounding"/>
    <property type="evidence" value="ECO:0007669"/>
    <property type="project" value="UniProtKB-UniRule"/>
</dbReference>
<dbReference type="PANTHER" id="PTHR33077:SF90">
    <property type="entry name" value="PROTEIN TIFY 7"/>
    <property type="match status" value="1"/>
</dbReference>
<dbReference type="Pfam" id="PF06200">
    <property type="entry name" value="tify"/>
    <property type="match status" value="1"/>
</dbReference>
<comment type="domain">
    <text evidence="2">The jas domain is required for interaction with COI1.</text>
</comment>
<sequence>MERDFMGLAVKQETSDEAIDAAPLRSSAAMQWPLSNKFSSSSQPQLLSFHGSSHEEKPKTGFNALASAGLVTITTTEIDSDHRSYSGVMQNTMAPENQGGVRYTVTTYPTKHLDSHTLNRSIHHSFVATSGQQMVAPLSPQPISAIPMANPIPSMPSSSPVVGTTDLRNASKISGAPAQLTIFYNGSVCVYDNVSADKAQAIMLLAGNGPPTTSNTTVVVPAAPAHASTPRPSILESFVVNHPYGATTHRSSPAAKTSVAGWPGAMSSDMTASKQGSILVSSHKVEPVKVATSPRPYSATFLPSSAVPQFRRKSLARFLEKRKERVICAVPYGDKESPECNSSGSCAVPAVN</sequence>
<name>A0AAD4P6P3_PERFH</name>
<comment type="function">
    <text evidence="2">Repressor of jasmonate responses.</text>
</comment>
<evidence type="ECO:0000256" key="2">
    <source>
        <dbReference type="RuleBase" id="RU369065"/>
    </source>
</evidence>
<dbReference type="Proteomes" id="UP001190926">
    <property type="component" value="Unassembled WGS sequence"/>
</dbReference>
<dbReference type="SMART" id="SM00979">
    <property type="entry name" value="TIFY"/>
    <property type="match status" value="1"/>
</dbReference>
<dbReference type="GO" id="GO:0031347">
    <property type="term" value="P:regulation of defense response"/>
    <property type="evidence" value="ECO:0007669"/>
    <property type="project" value="UniProtKB-UniRule"/>
</dbReference>
<dbReference type="AlphaFoldDB" id="A0AAD4P6P3"/>
<keyword evidence="2" id="KW-0539">Nucleus</keyword>